<dbReference type="InterPro" id="IPR022548">
    <property type="entry name" value="DUF2846"/>
</dbReference>
<dbReference type="PIRSF" id="PIRSF012335">
    <property type="entry name" value="UCP012335"/>
    <property type="match status" value="1"/>
</dbReference>
<protein>
    <submittedName>
        <fullName evidence="3">DUF2846 domain-containing protein</fullName>
    </submittedName>
</protein>
<evidence type="ECO:0000256" key="1">
    <source>
        <dbReference type="SAM" id="SignalP"/>
    </source>
</evidence>
<proteinExistence type="predicted"/>
<evidence type="ECO:0000313" key="3">
    <source>
        <dbReference type="EMBL" id="MFL9925714.1"/>
    </source>
</evidence>
<keyword evidence="1" id="KW-0732">Signal</keyword>
<organism evidence="3 4">
    <name type="scientific">Herbaspirillum lusitanum</name>
    <dbReference type="NCBI Taxonomy" id="213312"/>
    <lineage>
        <taxon>Bacteria</taxon>
        <taxon>Pseudomonadati</taxon>
        <taxon>Pseudomonadota</taxon>
        <taxon>Betaproteobacteria</taxon>
        <taxon>Burkholderiales</taxon>
        <taxon>Oxalobacteraceae</taxon>
        <taxon>Herbaspirillum</taxon>
    </lineage>
</organism>
<evidence type="ECO:0000259" key="2">
    <source>
        <dbReference type="Pfam" id="PF11008"/>
    </source>
</evidence>
<reference evidence="3 4" key="1">
    <citation type="journal article" date="2024" name="Chem. Sci.">
        <title>Discovery of megapolipeptins by genome mining of a Burkholderiales bacteria collection.</title>
        <authorList>
            <person name="Paulo B.S."/>
            <person name="Recchia M.J.J."/>
            <person name="Lee S."/>
            <person name="Fergusson C.H."/>
            <person name="Romanowski S.B."/>
            <person name="Hernandez A."/>
            <person name="Krull N."/>
            <person name="Liu D.Y."/>
            <person name="Cavanagh H."/>
            <person name="Bos A."/>
            <person name="Gray C.A."/>
            <person name="Murphy B.T."/>
            <person name="Linington R.G."/>
            <person name="Eustaquio A.S."/>
        </authorList>
    </citation>
    <scope>NUCLEOTIDE SEQUENCE [LARGE SCALE GENOMIC DNA]</scope>
    <source>
        <strain evidence="3 4">RL21-008-BIB-A</strain>
    </source>
</reference>
<sequence>MKQLFLAALIASSLVGCASVPMGDPQQDAALKTFTAPQGKSGVYIYRNESMGASVKMDVAIDGEATGQTAANTYLYKELTPGKHVISSTAENTDTLEIDAKPGILTYVWQEVKMGVLYARNKLHLVSDDEGKKGVLETKLAVSK</sequence>
<dbReference type="InterPro" id="IPR016596">
    <property type="entry name" value="UCP012335"/>
</dbReference>
<feature type="domain" description="DUF2846" evidence="2">
    <location>
        <begin position="38"/>
        <end position="115"/>
    </location>
</feature>
<comment type="caution">
    <text evidence="3">The sequence shown here is derived from an EMBL/GenBank/DDBJ whole genome shotgun (WGS) entry which is preliminary data.</text>
</comment>
<dbReference type="Pfam" id="PF11008">
    <property type="entry name" value="DUF2846"/>
    <property type="match status" value="1"/>
</dbReference>
<dbReference type="RefSeq" id="WP_408158899.1">
    <property type="nucleotide sequence ID" value="NZ_JAQQFM010000006.1"/>
</dbReference>
<feature type="chain" id="PRO_5046992873" evidence="1">
    <location>
        <begin position="19"/>
        <end position="144"/>
    </location>
</feature>
<dbReference type="Proteomes" id="UP001629246">
    <property type="component" value="Unassembled WGS sequence"/>
</dbReference>
<name>A0ABW9ABW8_9BURK</name>
<dbReference type="EMBL" id="JAQQFM010000006">
    <property type="protein sequence ID" value="MFL9925714.1"/>
    <property type="molecule type" value="Genomic_DNA"/>
</dbReference>
<accession>A0ABW9ABW8</accession>
<dbReference type="PROSITE" id="PS51257">
    <property type="entry name" value="PROKAR_LIPOPROTEIN"/>
    <property type="match status" value="1"/>
</dbReference>
<keyword evidence="4" id="KW-1185">Reference proteome</keyword>
<feature type="signal peptide" evidence="1">
    <location>
        <begin position="1"/>
        <end position="18"/>
    </location>
</feature>
<evidence type="ECO:0000313" key="4">
    <source>
        <dbReference type="Proteomes" id="UP001629246"/>
    </source>
</evidence>
<gene>
    <name evidence="3" type="ORF">PQR62_15645</name>
</gene>